<reference evidence="1 2" key="1">
    <citation type="journal article" date="2020" name="Mol. Biol. Evol.">
        <title>Distinct Expression and Methylation Patterns for Genes with Different Fates following a Single Whole-Genome Duplication in Flowering Plants.</title>
        <authorList>
            <person name="Shi T."/>
            <person name="Rahmani R.S."/>
            <person name="Gugger P.F."/>
            <person name="Wang M."/>
            <person name="Li H."/>
            <person name="Zhang Y."/>
            <person name="Li Z."/>
            <person name="Wang Q."/>
            <person name="Van de Peer Y."/>
            <person name="Marchal K."/>
            <person name="Chen J."/>
        </authorList>
    </citation>
    <scope>NUCLEOTIDE SEQUENCE [LARGE SCALE GENOMIC DNA]</scope>
    <source>
        <tissue evidence="1">Leaf</tissue>
    </source>
</reference>
<dbReference type="EMBL" id="DUZY01000004">
    <property type="protein sequence ID" value="DAD34609.1"/>
    <property type="molecule type" value="Genomic_DNA"/>
</dbReference>
<gene>
    <name evidence="1" type="ORF">HUJ06_005249</name>
</gene>
<comment type="caution">
    <text evidence="1">The sequence shown here is derived from an EMBL/GenBank/DDBJ whole genome shotgun (WGS) entry which is preliminary data.</text>
</comment>
<name>A0A822YT64_NELNU</name>
<evidence type="ECO:0000313" key="2">
    <source>
        <dbReference type="Proteomes" id="UP000607653"/>
    </source>
</evidence>
<dbReference type="AlphaFoldDB" id="A0A822YT64"/>
<protein>
    <submittedName>
        <fullName evidence="1">Uncharacterized protein</fullName>
    </submittedName>
</protein>
<organism evidence="1 2">
    <name type="scientific">Nelumbo nucifera</name>
    <name type="common">Sacred lotus</name>
    <dbReference type="NCBI Taxonomy" id="4432"/>
    <lineage>
        <taxon>Eukaryota</taxon>
        <taxon>Viridiplantae</taxon>
        <taxon>Streptophyta</taxon>
        <taxon>Embryophyta</taxon>
        <taxon>Tracheophyta</taxon>
        <taxon>Spermatophyta</taxon>
        <taxon>Magnoliopsida</taxon>
        <taxon>Proteales</taxon>
        <taxon>Nelumbonaceae</taxon>
        <taxon>Nelumbo</taxon>
    </lineage>
</organism>
<dbReference type="Proteomes" id="UP000607653">
    <property type="component" value="Unassembled WGS sequence"/>
</dbReference>
<sequence length="93" mass="10387">MEVLLRASFATPFSSTSSKCVHRERVLNNHVSSLIFGSGISSLCSFSPQEFSIIDRAEELFEFLNLQLESQLNVERRSTRQRGRGTSTCVDGS</sequence>
<proteinExistence type="predicted"/>
<keyword evidence="2" id="KW-1185">Reference proteome</keyword>
<evidence type="ECO:0000313" key="1">
    <source>
        <dbReference type="EMBL" id="DAD34609.1"/>
    </source>
</evidence>
<accession>A0A822YT64</accession>